<gene>
    <name evidence="2" type="ORF">RF55_10228</name>
</gene>
<evidence type="ECO:0000313" key="3">
    <source>
        <dbReference type="Proteomes" id="UP000036403"/>
    </source>
</evidence>
<name>A0A0J7KIG8_LASNI</name>
<evidence type="ECO:0000313" key="2">
    <source>
        <dbReference type="EMBL" id="KMQ90057.1"/>
    </source>
</evidence>
<evidence type="ECO:0000256" key="1">
    <source>
        <dbReference type="SAM" id="Phobius"/>
    </source>
</evidence>
<reference evidence="2 3" key="1">
    <citation type="submission" date="2015-04" db="EMBL/GenBank/DDBJ databases">
        <title>Lasius niger genome sequencing.</title>
        <authorList>
            <person name="Konorov E.A."/>
            <person name="Nikitin M.A."/>
            <person name="Kirill M.V."/>
            <person name="Chang P."/>
        </authorList>
    </citation>
    <scope>NUCLEOTIDE SEQUENCE [LARGE SCALE GENOMIC DNA]</scope>
    <source>
        <tissue evidence="2">Whole</tissue>
    </source>
</reference>
<dbReference type="AlphaFoldDB" id="A0A0J7KIG8"/>
<keyword evidence="1" id="KW-0812">Transmembrane</keyword>
<dbReference type="EMBL" id="LBMM01007083">
    <property type="protein sequence ID" value="KMQ90057.1"/>
    <property type="molecule type" value="Genomic_DNA"/>
</dbReference>
<dbReference type="Proteomes" id="UP000036403">
    <property type="component" value="Unassembled WGS sequence"/>
</dbReference>
<proteinExistence type="predicted"/>
<dbReference type="PaxDb" id="67767-A0A0J7KIG8"/>
<feature type="transmembrane region" description="Helical" evidence="1">
    <location>
        <begin position="6"/>
        <end position="22"/>
    </location>
</feature>
<keyword evidence="1" id="KW-0472">Membrane</keyword>
<accession>A0A0J7KIG8</accession>
<comment type="caution">
    <text evidence="2">The sequence shown here is derived from an EMBL/GenBank/DDBJ whole genome shotgun (WGS) entry which is preliminary data.</text>
</comment>
<keyword evidence="1" id="KW-1133">Transmembrane helix</keyword>
<organism evidence="2 3">
    <name type="scientific">Lasius niger</name>
    <name type="common">Black garden ant</name>
    <dbReference type="NCBI Taxonomy" id="67767"/>
    <lineage>
        <taxon>Eukaryota</taxon>
        <taxon>Metazoa</taxon>
        <taxon>Ecdysozoa</taxon>
        <taxon>Arthropoda</taxon>
        <taxon>Hexapoda</taxon>
        <taxon>Insecta</taxon>
        <taxon>Pterygota</taxon>
        <taxon>Neoptera</taxon>
        <taxon>Endopterygota</taxon>
        <taxon>Hymenoptera</taxon>
        <taxon>Apocrita</taxon>
        <taxon>Aculeata</taxon>
        <taxon>Formicoidea</taxon>
        <taxon>Formicidae</taxon>
        <taxon>Formicinae</taxon>
        <taxon>Lasius</taxon>
        <taxon>Lasius</taxon>
    </lineage>
</organism>
<feature type="non-terminal residue" evidence="2">
    <location>
        <position position="28"/>
    </location>
</feature>
<keyword evidence="3" id="KW-1185">Reference proteome</keyword>
<sequence length="28" mass="3156">MVFHVINLVVMVLMPMVVIHVKDSGFSL</sequence>
<protein>
    <submittedName>
        <fullName evidence="2">Uncharacterized protein</fullName>
    </submittedName>
</protein>